<evidence type="ECO:0000313" key="13">
    <source>
        <dbReference type="Proteomes" id="UP000694568"/>
    </source>
</evidence>
<dbReference type="GO" id="GO:0060070">
    <property type="term" value="P:canonical Wnt signaling pathway"/>
    <property type="evidence" value="ECO:0007669"/>
    <property type="project" value="TreeGrafter"/>
</dbReference>
<evidence type="ECO:0000256" key="5">
    <source>
        <dbReference type="ARBA" id="ARBA00023125"/>
    </source>
</evidence>
<feature type="region of interest" description="Disordered" evidence="10">
    <location>
        <begin position="206"/>
        <end position="234"/>
    </location>
</feature>
<dbReference type="RefSeq" id="XP_035856800.1">
    <property type="nucleotide sequence ID" value="XM_036000907.1"/>
</dbReference>
<keyword evidence="4" id="KW-0805">Transcription regulation</keyword>
<dbReference type="OrthoDB" id="8858797at2759"/>
<reference evidence="12" key="2">
    <citation type="submission" date="2025-09" db="UniProtKB">
        <authorList>
            <consortium name="Ensembl"/>
        </authorList>
    </citation>
    <scope>IDENTIFICATION</scope>
</reference>
<dbReference type="PROSITE" id="PS50118">
    <property type="entry name" value="HMG_BOX_2"/>
    <property type="match status" value="1"/>
</dbReference>
<dbReference type="InterPro" id="IPR009071">
    <property type="entry name" value="HMG_box_dom"/>
</dbReference>
<proteinExistence type="inferred from homology"/>
<evidence type="ECO:0000259" key="11">
    <source>
        <dbReference type="PROSITE" id="PS50118"/>
    </source>
</evidence>
<feature type="domain" description="HMG box" evidence="11">
    <location>
        <begin position="233"/>
        <end position="304"/>
    </location>
</feature>
<dbReference type="KEGG" id="sluc:116042544"/>
<evidence type="ECO:0000256" key="6">
    <source>
        <dbReference type="ARBA" id="ARBA00023159"/>
    </source>
</evidence>
<feature type="DNA-binding region" description="HMG box" evidence="9">
    <location>
        <begin position="233"/>
        <end position="304"/>
    </location>
</feature>
<comment type="subcellular location">
    <subcellularLocation>
        <location evidence="1">Nucleus</location>
    </subcellularLocation>
</comment>
<dbReference type="Pfam" id="PF00505">
    <property type="entry name" value="HMG_box"/>
    <property type="match status" value="1"/>
</dbReference>
<sequence>MDVSAEIERAIEEMERGELLSTVWAAIDEILADTSNPPSPPLVPAELELNTHPQPVESQAEGYGACIPMMADPHMFEQQNPLMAAPTMYDGLLCQGDIIQPGHLYSQAGAYSQGQYLPYLWPEADVPTATAVSHPAAAPQPYLPYLWPVADVPTATAVSHPAAAPQPCNIAPVVKLSEGQSLRWVGVWNGEMLYEVIAEDHFAPPVSTAPPLNTSKSGKRKCESQQDENRPYVKKPPNAFMLFMKEQRVNVEAELNIKGIRTAAAVNTVLGRKWNSLTKEEQAKYYDKAEEEKWLHAQRHPGWTTRDNYGKKRKRQRKVKASASNPEEDTQQAKKLCVTPVQTAVMESSSSLTEAPHTKTRMMEPCDLQTVLGMEAPQTQTVLVQLPHTQTAVTVPVFDMCHLPQVYEVSPASWLDPPETASTSLASPGPLTLTQIESTHSEDVGGQVSPSDSQLKPPSSPHCTASAALL</sequence>
<evidence type="ECO:0000256" key="4">
    <source>
        <dbReference type="ARBA" id="ARBA00023015"/>
    </source>
</evidence>
<evidence type="ECO:0000256" key="3">
    <source>
        <dbReference type="ARBA" id="ARBA00022687"/>
    </source>
</evidence>
<organism evidence="12 13">
    <name type="scientific">Sander lucioperca</name>
    <name type="common">Pike-perch</name>
    <name type="synonym">Perca lucioperca</name>
    <dbReference type="NCBI Taxonomy" id="283035"/>
    <lineage>
        <taxon>Eukaryota</taxon>
        <taxon>Metazoa</taxon>
        <taxon>Chordata</taxon>
        <taxon>Craniata</taxon>
        <taxon>Vertebrata</taxon>
        <taxon>Euteleostomi</taxon>
        <taxon>Actinopterygii</taxon>
        <taxon>Neopterygii</taxon>
        <taxon>Teleostei</taxon>
        <taxon>Neoteleostei</taxon>
        <taxon>Acanthomorphata</taxon>
        <taxon>Eupercaria</taxon>
        <taxon>Perciformes</taxon>
        <taxon>Percoidei</taxon>
        <taxon>Percidae</taxon>
        <taxon>Luciopercinae</taxon>
        <taxon>Sander</taxon>
    </lineage>
</organism>
<evidence type="ECO:0000256" key="2">
    <source>
        <dbReference type="ARBA" id="ARBA00006569"/>
    </source>
</evidence>
<evidence type="ECO:0000256" key="10">
    <source>
        <dbReference type="SAM" id="MobiDB-lite"/>
    </source>
</evidence>
<feature type="compositionally biased region" description="Polar residues" evidence="10">
    <location>
        <begin position="448"/>
        <end position="463"/>
    </location>
</feature>
<evidence type="ECO:0000256" key="7">
    <source>
        <dbReference type="ARBA" id="ARBA00023163"/>
    </source>
</evidence>
<keyword evidence="6" id="KW-0010">Activator</keyword>
<dbReference type="GeneID" id="116042544"/>
<dbReference type="GeneTree" id="ENSGT00940000157038"/>
<feature type="region of interest" description="Disordered" evidence="10">
    <location>
        <begin position="297"/>
        <end position="332"/>
    </location>
</feature>
<dbReference type="GO" id="GO:0000785">
    <property type="term" value="C:chromatin"/>
    <property type="evidence" value="ECO:0007669"/>
    <property type="project" value="TreeGrafter"/>
</dbReference>
<dbReference type="SUPFAM" id="SSF47095">
    <property type="entry name" value="HMG-box"/>
    <property type="match status" value="1"/>
</dbReference>
<evidence type="ECO:0000313" key="12">
    <source>
        <dbReference type="Ensembl" id="ENSSLUP00000029490.1"/>
    </source>
</evidence>
<feature type="compositionally biased region" description="Basic residues" evidence="10">
    <location>
        <begin position="311"/>
        <end position="320"/>
    </location>
</feature>
<evidence type="ECO:0000256" key="9">
    <source>
        <dbReference type="PROSITE-ProRule" id="PRU00267"/>
    </source>
</evidence>
<keyword evidence="8 9" id="KW-0539">Nucleus</keyword>
<dbReference type="PANTHER" id="PTHR10373">
    <property type="entry name" value="TRANSCRIPTION FACTOR 7 FAMILY MEMBER"/>
    <property type="match status" value="1"/>
</dbReference>
<feature type="region of interest" description="Disordered" evidence="10">
    <location>
        <begin position="440"/>
        <end position="470"/>
    </location>
</feature>
<dbReference type="GO" id="GO:0000978">
    <property type="term" value="F:RNA polymerase II cis-regulatory region sequence-specific DNA binding"/>
    <property type="evidence" value="ECO:0007669"/>
    <property type="project" value="TreeGrafter"/>
</dbReference>
<comment type="similarity">
    <text evidence="2">Belongs to the TCF/LEF family.</text>
</comment>
<reference evidence="12" key="1">
    <citation type="submission" date="2025-08" db="UniProtKB">
        <authorList>
            <consortium name="Ensembl"/>
        </authorList>
    </citation>
    <scope>IDENTIFICATION</scope>
</reference>
<dbReference type="FunFam" id="1.10.30.10:FF:000001">
    <property type="entry name" value="transcription factor 7 isoform X2"/>
    <property type="match status" value="1"/>
</dbReference>
<dbReference type="InterPro" id="IPR024940">
    <property type="entry name" value="TCF/LEF"/>
</dbReference>
<dbReference type="GO" id="GO:1990907">
    <property type="term" value="C:beta-catenin-TCF complex"/>
    <property type="evidence" value="ECO:0007669"/>
    <property type="project" value="TreeGrafter"/>
</dbReference>
<evidence type="ECO:0000256" key="8">
    <source>
        <dbReference type="ARBA" id="ARBA00023242"/>
    </source>
</evidence>
<feature type="compositionally biased region" description="Basic and acidic residues" evidence="10">
    <location>
        <begin position="220"/>
        <end position="231"/>
    </location>
</feature>
<keyword evidence="5 9" id="KW-0238">DNA-binding</keyword>
<evidence type="ECO:0000256" key="1">
    <source>
        <dbReference type="ARBA" id="ARBA00004123"/>
    </source>
</evidence>
<dbReference type="PANTHER" id="PTHR10373:SF38">
    <property type="entry name" value="PROTEIN PANGOLIN, ISOFORM J"/>
    <property type="match status" value="1"/>
</dbReference>
<accession>A0A8C9YRY0</accession>
<dbReference type="InterPro" id="IPR036910">
    <property type="entry name" value="HMG_box_dom_sf"/>
</dbReference>
<dbReference type="GO" id="GO:0000981">
    <property type="term" value="F:DNA-binding transcription factor activity, RNA polymerase II-specific"/>
    <property type="evidence" value="ECO:0007669"/>
    <property type="project" value="TreeGrafter"/>
</dbReference>
<dbReference type="AlphaFoldDB" id="A0A8C9YRY0"/>
<dbReference type="RefSeq" id="XP_031144604.1">
    <property type="nucleotide sequence ID" value="XM_031288744.2"/>
</dbReference>
<dbReference type="Proteomes" id="UP000694568">
    <property type="component" value="Unplaced"/>
</dbReference>
<keyword evidence="7" id="KW-0804">Transcription</keyword>
<dbReference type="Ensembl" id="ENSSLUT00000030428.1">
    <property type="protein sequence ID" value="ENSSLUP00000029490.1"/>
    <property type="gene ID" value="ENSSLUG00000013256.1"/>
</dbReference>
<keyword evidence="3" id="KW-0879">Wnt signaling pathway</keyword>
<dbReference type="SMART" id="SM00398">
    <property type="entry name" value="HMG"/>
    <property type="match status" value="1"/>
</dbReference>
<protein>
    <submittedName>
        <fullName evidence="12">Transcription factor 7-like 1-A</fullName>
    </submittedName>
</protein>
<name>A0A8C9YRY0_SANLU</name>
<dbReference type="Gene3D" id="1.10.30.10">
    <property type="entry name" value="High mobility group box domain"/>
    <property type="match status" value="1"/>
</dbReference>
<gene>
    <name evidence="12" type="primary">LOC116042544</name>
</gene>
<keyword evidence="13" id="KW-1185">Reference proteome</keyword>